<evidence type="ECO:0000313" key="6">
    <source>
        <dbReference type="Proteomes" id="UP000027337"/>
    </source>
</evidence>
<protein>
    <submittedName>
        <fullName evidence="5">Sugar ABC transporter substrate-binding protein</fullName>
    </submittedName>
</protein>
<organism evidence="5 6">
    <name type="scientific">Sulfitobacter mediterraneus</name>
    <dbReference type="NCBI Taxonomy" id="83219"/>
    <lineage>
        <taxon>Bacteria</taxon>
        <taxon>Pseudomonadati</taxon>
        <taxon>Pseudomonadota</taxon>
        <taxon>Alphaproteobacteria</taxon>
        <taxon>Rhodobacterales</taxon>
        <taxon>Roseobacteraceae</taxon>
        <taxon>Sulfitobacter</taxon>
    </lineage>
</organism>
<dbReference type="Proteomes" id="UP000027337">
    <property type="component" value="Unassembled WGS sequence"/>
</dbReference>
<dbReference type="InterPro" id="IPR050490">
    <property type="entry name" value="Bact_solute-bd_prot1"/>
</dbReference>
<keyword evidence="4" id="KW-0732">Signal</keyword>
<reference evidence="5 6" key="1">
    <citation type="journal article" date="2014" name="Genome Announc.">
        <title>Draft Genome Sequences of Two Isolates of the Roseobacter Group, Sulfitobacter sp. Strains 3SOLIMAR09 and 1FIGIMAR09, from Harbors of Mallorca Island (Mediterranean Sea).</title>
        <authorList>
            <person name="Mas-Llado M."/>
            <person name="Pina-Villalonga J.M."/>
            <person name="Brunet-Galmes I."/>
            <person name="Nogales B."/>
            <person name="Bosch R."/>
        </authorList>
    </citation>
    <scope>NUCLEOTIDE SEQUENCE [LARGE SCALE GENOMIC DNA]</scope>
    <source>
        <strain evidence="5 6">1FIGIMAR09</strain>
    </source>
</reference>
<comment type="similarity">
    <text evidence="2">Belongs to the bacterial solute-binding protein 1 family.</text>
</comment>
<evidence type="ECO:0000256" key="1">
    <source>
        <dbReference type="ARBA" id="ARBA00004418"/>
    </source>
</evidence>
<dbReference type="PANTHER" id="PTHR43649">
    <property type="entry name" value="ARABINOSE-BINDING PROTEIN-RELATED"/>
    <property type="match status" value="1"/>
</dbReference>
<accession>A0A061ST77</accession>
<dbReference type="STRING" id="83219.PM02_12475"/>
<sequence>MTKTSITRRGMLKGGAAMTALGAVGINPRFVRPAHASALASGMTGGPTGFPGAERFQYNESHSEGRAIEAMKKMVAEGRAPAKITMLLTDGAIGQITQPFPSGPSVKEVWEAETGVEIEIVGAPAGDIWKRVLQDVTTQSGAFDIYTHPWNSLGDLVEAGGAMNLNDFVATHQPDWADEERGTPTAQTAELLYKYGGDYYGASLDGDFQTWVYNKSYFEDSAHAKPFEDQYGRLLAPPSTWEESDQISAFFTGRTGLGGSKIYGNGNDMAPFWGLPRFYARFAAQAVPNMYWFDEEGRPNLDTDQAIKAASEYVKSREWAHPDALSWTYAEGYAGIGSGQTPHLTTYTNVTKFVDRMNADGSPASAAAGQLSAYIPPGVNHDGDLVRRSVIYYNITGTVSSNSANPEAAYLFLQWLSSTRVYSWMAGNPAGYFDPFQKANFSEQFVEDAYHPYMMDTIRETIARSAPTINFAGQTAFDSALDEELQAALTGQKSPEDAMRAAQRKWERVIKRKGEEKMIPAIQASRAAWPTLVEKG</sequence>
<dbReference type="GO" id="GO:0042597">
    <property type="term" value="C:periplasmic space"/>
    <property type="evidence" value="ECO:0007669"/>
    <property type="project" value="UniProtKB-SubCell"/>
</dbReference>
<dbReference type="PROSITE" id="PS51318">
    <property type="entry name" value="TAT"/>
    <property type="match status" value="1"/>
</dbReference>
<dbReference type="PANTHER" id="PTHR43649:SF34">
    <property type="entry name" value="ABC TRANSPORTER PERIPLASMIC-BINDING PROTEIN YCJN-RELATED"/>
    <property type="match status" value="1"/>
</dbReference>
<dbReference type="InterPro" id="IPR006311">
    <property type="entry name" value="TAT_signal"/>
</dbReference>
<dbReference type="AlphaFoldDB" id="A0A061ST77"/>
<comment type="subcellular location">
    <subcellularLocation>
        <location evidence="1">Periplasm</location>
    </subcellularLocation>
</comment>
<evidence type="ECO:0000256" key="3">
    <source>
        <dbReference type="ARBA" id="ARBA00022448"/>
    </source>
</evidence>
<gene>
    <name evidence="5" type="ORF">PM02_12475</name>
</gene>
<keyword evidence="6" id="KW-1185">Reference proteome</keyword>
<dbReference type="EMBL" id="JEMU01000010">
    <property type="protein sequence ID" value="KAJ02594.1"/>
    <property type="molecule type" value="Genomic_DNA"/>
</dbReference>
<dbReference type="Pfam" id="PF01547">
    <property type="entry name" value="SBP_bac_1"/>
    <property type="match status" value="1"/>
</dbReference>
<dbReference type="Gene3D" id="3.40.190.10">
    <property type="entry name" value="Periplasmic binding protein-like II"/>
    <property type="match status" value="1"/>
</dbReference>
<dbReference type="RefSeq" id="WP_037908889.1">
    <property type="nucleotide sequence ID" value="NZ_JEMU01000010.1"/>
</dbReference>
<dbReference type="eggNOG" id="COG1653">
    <property type="taxonomic scope" value="Bacteria"/>
</dbReference>
<evidence type="ECO:0000256" key="2">
    <source>
        <dbReference type="ARBA" id="ARBA00008520"/>
    </source>
</evidence>
<evidence type="ECO:0000313" key="5">
    <source>
        <dbReference type="EMBL" id="KAJ02594.1"/>
    </source>
</evidence>
<evidence type="ECO:0000256" key="4">
    <source>
        <dbReference type="ARBA" id="ARBA00022729"/>
    </source>
</evidence>
<proteinExistence type="inferred from homology"/>
<dbReference type="InterPro" id="IPR019546">
    <property type="entry name" value="TAT_signal_bac_arc"/>
</dbReference>
<keyword evidence="3" id="KW-0813">Transport</keyword>
<dbReference type="NCBIfam" id="TIGR01409">
    <property type="entry name" value="TAT_signal_seq"/>
    <property type="match status" value="1"/>
</dbReference>
<name>A0A061ST77_9RHOB</name>
<comment type="caution">
    <text evidence="5">The sequence shown here is derived from an EMBL/GenBank/DDBJ whole genome shotgun (WGS) entry which is preliminary data.</text>
</comment>
<dbReference type="InterPro" id="IPR006059">
    <property type="entry name" value="SBP"/>
</dbReference>
<dbReference type="SUPFAM" id="SSF53850">
    <property type="entry name" value="Periplasmic binding protein-like II"/>
    <property type="match status" value="1"/>
</dbReference>